<proteinExistence type="predicted"/>
<dbReference type="AlphaFoldDB" id="A0A553RMZ3"/>
<name>A0A553RMZ3_9TELE</name>
<sequence>MKELQSSLPSNSTSQPIISVILTVTETLLISDNGNLTNGWMMNQQLMMALSDLFQGNVSLVDLTSAGVDLNQLLGALSPLIPPNERAFLSVAKQESQILNSILQLASAAGGFQNQNFSEAIISSIRVLLDSLSNEIGTLPQNVIEDFLGAVNDSLQLILNTNMSYAQLTNLTQETIQILEGGIRALLPEESHEVLVSIHNIILRYLANISEPAGFNQWNEIIIDMMKELQSSLPSNSTAQPIISVILTVTKTLLISENGNLTNEWMNQQLMMALSELFQGNVSLVDLTSAGVDLNQLLEALSPLIPPEDRAFLSVVEQVSQTLTYALQLASTNGDLQSQNFSEAIISSIRVLLDSLSNETGTLPQNVIESFLGALKGSLQLILNPNMSYAQLRNLTQETIQMSVRAIDDLLPAEAA</sequence>
<evidence type="ECO:0000313" key="2">
    <source>
        <dbReference type="Proteomes" id="UP000316079"/>
    </source>
</evidence>
<organism evidence="1 2">
    <name type="scientific">Danionella cerebrum</name>
    <dbReference type="NCBI Taxonomy" id="2873325"/>
    <lineage>
        <taxon>Eukaryota</taxon>
        <taxon>Metazoa</taxon>
        <taxon>Chordata</taxon>
        <taxon>Craniata</taxon>
        <taxon>Vertebrata</taxon>
        <taxon>Euteleostomi</taxon>
        <taxon>Actinopterygii</taxon>
        <taxon>Neopterygii</taxon>
        <taxon>Teleostei</taxon>
        <taxon>Ostariophysi</taxon>
        <taxon>Cypriniformes</taxon>
        <taxon>Danionidae</taxon>
        <taxon>Danioninae</taxon>
        <taxon>Danionella</taxon>
    </lineage>
</organism>
<dbReference type="OrthoDB" id="8061355at2759"/>
<dbReference type="Proteomes" id="UP000316079">
    <property type="component" value="Unassembled WGS sequence"/>
</dbReference>
<gene>
    <name evidence="1" type="ORF">DNTS_022605</name>
</gene>
<feature type="non-terminal residue" evidence="1">
    <location>
        <position position="416"/>
    </location>
</feature>
<evidence type="ECO:0000313" key="1">
    <source>
        <dbReference type="EMBL" id="TRZ03548.1"/>
    </source>
</evidence>
<dbReference type="EMBL" id="SRMA01006560">
    <property type="protein sequence ID" value="TRZ03548.1"/>
    <property type="molecule type" value="Genomic_DNA"/>
</dbReference>
<keyword evidence="2" id="KW-1185">Reference proteome</keyword>
<accession>A0A553RMZ3</accession>
<comment type="caution">
    <text evidence="1">The sequence shown here is derived from an EMBL/GenBank/DDBJ whole genome shotgun (WGS) entry which is preliminary data.</text>
</comment>
<reference evidence="1 2" key="1">
    <citation type="journal article" date="2019" name="Sci. Data">
        <title>Hybrid genome assembly and annotation of Danionella translucida.</title>
        <authorList>
            <person name="Kadobianskyi M."/>
            <person name="Schulze L."/>
            <person name="Schuelke M."/>
            <person name="Judkewitz B."/>
        </authorList>
    </citation>
    <scope>NUCLEOTIDE SEQUENCE [LARGE SCALE GENOMIC DNA]</scope>
    <source>
        <strain evidence="1 2">Bolton</strain>
    </source>
</reference>
<protein>
    <submittedName>
        <fullName evidence="1">Uncharacterized protein</fullName>
    </submittedName>
</protein>